<organism evidence="1 2">
    <name type="scientific">Gracilariopsis chorda</name>
    <dbReference type="NCBI Taxonomy" id="448386"/>
    <lineage>
        <taxon>Eukaryota</taxon>
        <taxon>Rhodophyta</taxon>
        <taxon>Florideophyceae</taxon>
        <taxon>Rhodymeniophycidae</taxon>
        <taxon>Gracilariales</taxon>
        <taxon>Gracilariaceae</taxon>
        <taxon>Gracilariopsis</taxon>
    </lineage>
</organism>
<gene>
    <name evidence="1" type="ORF">BWQ96_08674</name>
</gene>
<reference evidence="1 2" key="1">
    <citation type="journal article" date="2018" name="Mol. Biol. Evol.">
        <title>Analysis of the draft genome of the red seaweed Gracilariopsis chorda provides insights into genome size evolution in Rhodophyta.</title>
        <authorList>
            <person name="Lee J."/>
            <person name="Yang E.C."/>
            <person name="Graf L."/>
            <person name="Yang J.H."/>
            <person name="Qiu H."/>
            <person name="Zel Zion U."/>
            <person name="Chan C.X."/>
            <person name="Stephens T.G."/>
            <person name="Weber A.P.M."/>
            <person name="Boo G.H."/>
            <person name="Boo S.M."/>
            <person name="Kim K.M."/>
            <person name="Shin Y."/>
            <person name="Jung M."/>
            <person name="Lee S.J."/>
            <person name="Yim H.S."/>
            <person name="Lee J.H."/>
            <person name="Bhattacharya D."/>
            <person name="Yoon H.S."/>
        </authorList>
    </citation>
    <scope>NUCLEOTIDE SEQUENCE [LARGE SCALE GENOMIC DNA]</scope>
    <source>
        <strain evidence="1 2">SKKU-2015</strain>
        <tissue evidence="1">Whole body</tissue>
    </source>
</reference>
<sequence>MFLIPILDELNSINMKGETEIFFHNWQTRRVPVHVLLFLYDLPAVAKMSGRTGASENFRVASVTWKYPPAQFKSVLQYYPSKIRQHLNERMRIVPQHQLHDPGKTSLAVIKRVLGLLDVEPRISKAKRRRISRAHGINLKTELVGLPTLIPYKSFPIDMMHETMNITRDLMEIWKGEH</sequence>
<evidence type="ECO:0000313" key="1">
    <source>
        <dbReference type="EMBL" id="PXF41608.1"/>
    </source>
</evidence>
<dbReference type="EMBL" id="NBIV01000206">
    <property type="protein sequence ID" value="PXF41608.1"/>
    <property type="molecule type" value="Genomic_DNA"/>
</dbReference>
<evidence type="ECO:0000313" key="2">
    <source>
        <dbReference type="Proteomes" id="UP000247409"/>
    </source>
</evidence>
<dbReference type="Proteomes" id="UP000247409">
    <property type="component" value="Unassembled WGS sequence"/>
</dbReference>
<dbReference type="AlphaFoldDB" id="A0A2V3IHU5"/>
<accession>A0A2V3IHU5</accession>
<dbReference type="OrthoDB" id="2404451at2759"/>
<protein>
    <submittedName>
        <fullName evidence="1">Uncharacterized protein</fullName>
    </submittedName>
</protein>
<keyword evidence="2" id="KW-1185">Reference proteome</keyword>
<comment type="caution">
    <text evidence="1">The sequence shown here is derived from an EMBL/GenBank/DDBJ whole genome shotgun (WGS) entry which is preliminary data.</text>
</comment>
<name>A0A2V3IHU5_9FLOR</name>
<proteinExistence type="predicted"/>